<gene>
    <name evidence="1" type="ORF">RRG08_014083</name>
</gene>
<organism evidence="1 2">
    <name type="scientific">Elysia crispata</name>
    <name type="common">lettuce slug</name>
    <dbReference type="NCBI Taxonomy" id="231223"/>
    <lineage>
        <taxon>Eukaryota</taxon>
        <taxon>Metazoa</taxon>
        <taxon>Spiralia</taxon>
        <taxon>Lophotrochozoa</taxon>
        <taxon>Mollusca</taxon>
        <taxon>Gastropoda</taxon>
        <taxon>Heterobranchia</taxon>
        <taxon>Euthyneura</taxon>
        <taxon>Panpulmonata</taxon>
        <taxon>Sacoglossa</taxon>
        <taxon>Placobranchoidea</taxon>
        <taxon>Plakobranchidae</taxon>
        <taxon>Elysia</taxon>
    </lineage>
</organism>
<accession>A0AAE1AUS0</accession>
<sequence>MISGYQVPTVFLKTGLFSKGQRIAMISGYQVIRCRRYSQRQDCSAKDCYDLRLSDAGGIPKDRIVQQMIAMISGYQMPAVIRCWQYSQRQDCSAKDCYDLRLSDAGGIPKDRIVQQMIAMISGYQMPAVFPKTGLFSKGLPG</sequence>
<comment type="caution">
    <text evidence="1">The sequence shown here is derived from an EMBL/GenBank/DDBJ whole genome shotgun (WGS) entry which is preliminary data.</text>
</comment>
<protein>
    <submittedName>
        <fullName evidence="1">Uncharacterized protein</fullName>
    </submittedName>
</protein>
<evidence type="ECO:0000313" key="2">
    <source>
        <dbReference type="Proteomes" id="UP001283361"/>
    </source>
</evidence>
<keyword evidence="2" id="KW-1185">Reference proteome</keyword>
<dbReference type="Proteomes" id="UP001283361">
    <property type="component" value="Unassembled WGS sequence"/>
</dbReference>
<dbReference type="EMBL" id="JAWDGP010001138">
    <property type="protein sequence ID" value="KAK3794140.1"/>
    <property type="molecule type" value="Genomic_DNA"/>
</dbReference>
<evidence type="ECO:0000313" key="1">
    <source>
        <dbReference type="EMBL" id="KAK3794140.1"/>
    </source>
</evidence>
<dbReference type="AlphaFoldDB" id="A0AAE1AUS0"/>
<reference evidence="1" key="1">
    <citation type="journal article" date="2023" name="G3 (Bethesda)">
        <title>A reference genome for the long-term kleptoplast-retaining sea slug Elysia crispata morphotype clarki.</title>
        <authorList>
            <person name="Eastman K.E."/>
            <person name="Pendleton A.L."/>
            <person name="Shaikh M.A."/>
            <person name="Suttiyut T."/>
            <person name="Ogas R."/>
            <person name="Tomko P."/>
            <person name="Gavelis G."/>
            <person name="Widhalm J.R."/>
            <person name="Wisecaver J.H."/>
        </authorList>
    </citation>
    <scope>NUCLEOTIDE SEQUENCE</scope>
    <source>
        <strain evidence="1">ECLA1</strain>
    </source>
</reference>
<name>A0AAE1AUS0_9GAST</name>
<proteinExistence type="predicted"/>